<protein>
    <submittedName>
        <fullName evidence="1">Uncharacterized protein</fullName>
    </submittedName>
</protein>
<reference evidence="1" key="2">
    <citation type="journal article" date="2020" name="Nat. Commun.">
        <title>Large-scale genome sequencing of mycorrhizal fungi provides insights into the early evolution of symbiotic traits.</title>
        <authorList>
            <person name="Miyauchi S."/>
            <person name="Kiss E."/>
            <person name="Kuo A."/>
            <person name="Drula E."/>
            <person name="Kohler A."/>
            <person name="Sanchez-Garcia M."/>
            <person name="Morin E."/>
            <person name="Andreopoulos B."/>
            <person name="Barry K.W."/>
            <person name="Bonito G."/>
            <person name="Buee M."/>
            <person name="Carver A."/>
            <person name="Chen C."/>
            <person name="Cichocki N."/>
            <person name="Clum A."/>
            <person name="Culley D."/>
            <person name="Crous P.W."/>
            <person name="Fauchery L."/>
            <person name="Girlanda M."/>
            <person name="Hayes R.D."/>
            <person name="Keri Z."/>
            <person name="LaButti K."/>
            <person name="Lipzen A."/>
            <person name="Lombard V."/>
            <person name="Magnuson J."/>
            <person name="Maillard F."/>
            <person name="Murat C."/>
            <person name="Nolan M."/>
            <person name="Ohm R.A."/>
            <person name="Pangilinan J."/>
            <person name="Pereira M.F."/>
            <person name="Perotto S."/>
            <person name="Peter M."/>
            <person name="Pfister S."/>
            <person name="Riley R."/>
            <person name="Sitrit Y."/>
            <person name="Stielow J.B."/>
            <person name="Szollosi G."/>
            <person name="Zifcakova L."/>
            <person name="Stursova M."/>
            <person name="Spatafora J.W."/>
            <person name="Tedersoo L."/>
            <person name="Vaario L.M."/>
            <person name="Yamada A."/>
            <person name="Yan M."/>
            <person name="Wang P."/>
            <person name="Xu J."/>
            <person name="Bruns T."/>
            <person name="Baldrian P."/>
            <person name="Vilgalys R."/>
            <person name="Dunand C."/>
            <person name="Henrissat B."/>
            <person name="Grigoriev I.V."/>
            <person name="Hibbett D."/>
            <person name="Nagy L.G."/>
            <person name="Martin F.M."/>
        </authorList>
    </citation>
    <scope>NUCLEOTIDE SEQUENCE</scope>
    <source>
        <strain evidence="1">P2</strain>
    </source>
</reference>
<dbReference type="Proteomes" id="UP000886501">
    <property type="component" value="Unassembled WGS sequence"/>
</dbReference>
<proteinExistence type="predicted"/>
<accession>A0ACB6ZBU1</accession>
<sequence>LYYSTGYSLIQCAKALMSYEDEDLLQALMHAKHGNAVASQHRKKNAYLPTRLVGRVIKSLNTSGVGWYKTMTPMERHAELVYTESLFEKALLGIVYSGDWLAFVKEALNLKTIIGTYRELGEFVEAMDAEARTRGEPEDKSIDADFRSGVYLGVGCSHLILSLMPSKILTIVELFGYKGDRMVGLAYLNKCGGWSSDSLQPSVSKECEGIRRSTSDMCLLLFHLVLSGITFNGVDINMAQKVLDYNLERYPNGVFFLFAQGRMSLVRSQPAKAIEYYKKAAAAQQQYRNLHLVLFWEIAIANMALWNIQQSLECWTILKAEGTWSKATYAFGMVICTLHLYGEEKKAEIHKLFAEVPKLRQRIAGKSIPLEKFVAKRAEKFQEQGGRLSLAALELAYLFNGIAHAQRDVVANEMLPQVRSEFSDLEAFQDKPDAWGNGKGYWDDYCLCRFLEGVCERYLAYPDPDAVIEDDEEDKSWFGAEERAKAAFEAVLSNGTRIQEDHHLVFHAHYEYGRLLACQGDKAGALKHFEYVSTGKAPESNPAGWKGKYSMENALNLKTHAATEALALGRRL</sequence>
<keyword evidence="2" id="KW-1185">Reference proteome</keyword>
<gene>
    <name evidence="1" type="ORF">BDM02DRAFT_3098938</name>
</gene>
<comment type="caution">
    <text evidence="1">The sequence shown here is derived from an EMBL/GenBank/DDBJ whole genome shotgun (WGS) entry which is preliminary data.</text>
</comment>
<name>A0ACB6ZBU1_THEGA</name>
<dbReference type="EMBL" id="MU118044">
    <property type="protein sequence ID" value="KAF9646987.1"/>
    <property type="molecule type" value="Genomic_DNA"/>
</dbReference>
<evidence type="ECO:0000313" key="1">
    <source>
        <dbReference type="EMBL" id="KAF9646987.1"/>
    </source>
</evidence>
<organism evidence="1 2">
    <name type="scientific">Thelephora ganbajun</name>
    <name type="common">Ganba fungus</name>
    <dbReference type="NCBI Taxonomy" id="370292"/>
    <lineage>
        <taxon>Eukaryota</taxon>
        <taxon>Fungi</taxon>
        <taxon>Dikarya</taxon>
        <taxon>Basidiomycota</taxon>
        <taxon>Agaricomycotina</taxon>
        <taxon>Agaricomycetes</taxon>
        <taxon>Thelephorales</taxon>
        <taxon>Thelephoraceae</taxon>
        <taxon>Thelephora</taxon>
    </lineage>
</organism>
<reference evidence="1" key="1">
    <citation type="submission" date="2019-10" db="EMBL/GenBank/DDBJ databases">
        <authorList>
            <consortium name="DOE Joint Genome Institute"/>
            <person name="Kuo A."/>
            <person name="Miyauchi S."/>
            <person name="Kiss E."/>
            <person name="Drula E."/>
            <person name="Kohler A."/>
            <person name="Sanchez-Garcia M."/>
            <person name="Andreopoulos B."/>
            <person name="Barry K.W."/>
            <person name="Bonito G."/>
            <person name="Buee M."/>
            <person name="Carver A."/>
            <person name="Chen C."/>
            <person name="Cichocki N."/>
            <person name="Clum A."/>
            <person name="Culley D."/>
            <person name="Crous P.W."/>
            <person name="Fauchery L."/>
            <person name="Girlanda M."/>
            <person name="Hayes R."/>
            <person name="Keri Z."/>
            <person name="Labutti K."/>
            <person name="Lipzen A."/>
            <person name="Lombard V."/>
            <person name="Magnuson J."/>
            <person name="Maillard F."/>
            <person name="Morin E."/>
            <person name="Murat C."/>
            <person name="Nolan M."/>
            <person name="Ohm R."/>
            <person name="Pangilinan J."/>
            <person name="Pereira M."/>
            <person name="Perotto S."/>
            <person name="Peter M."/>
            <person name="Riley R."/>
            <person name="Sitrit Y."/>
            <person name="Stielow B."/>
            <person name="Szollosi G."/>
            <person name="Zifcakova L."/>
            <person name="Stursova M."/>
            <person name="Spatafora J.W."/>
            <person name="Tedersoo L."/>
            <person name="Vaario L.-M."/>
            <person name="Yamada A."/>
            <person name="Yan M."/>
            <person name="Wang P."/>
            <person name="Xu J."/>
            <person name="Bruns T."/>
            <person name="Baldrian P."/>
            <person name="Vilgalys R."/>
            <person name="Henrissat B."/>
            <person name="Grigoriev I.V."/>
            <person name="Hibbett D."/>
            <person name="Nagy L.G."/>
            <person name="Martin F.M."/>
        </authorList>
    </citation>
    <scope>NUCLEOTIDE SEQUENCE</scope>
    <source>
        <strain evidence="1">P2</strain>
    </source>
</reference>
<feature type="non-terminal residue" evidence="1">
    <location>
        <position position="1"/>
    </location>
</feature>
<evidence type="ECO:0000313" key="2">
    <source>
        <dbReference type="Proteomes" id="UP000886501"/>
    </source>
</evidence>